<keyword evidence="1" id="KW-0472">Membrane</keyword>
<feature type="transmembrane region" description="Helical" evidence="1">
    <location>
        <begin position="109"/>
        <end position="130"/>
    </location>
</feature>
<dbReference type="EMBL" id="JAATJU010025536">
    <property type="protein sequence ID" value="KAH0503465.1"/>
    <property type="molecule type" value="Genomic_DNA"/>
</dbReference>
<evidence type="ECO:0000256" key="1">
    <source>
        <dbReference type="SAM" id="Phobius"/>
    </source>
</evidence>
<dbReference type="PRINTS" id="PR01856">
    <property type="entry name" value="BASIGIN"/>
</dbReference>
<evidence type="ECO:0000313" key="4">
    <source>
        <dbReference type="Proteomes" id="UP000710432"/>
    </source>
</evidence>
<evidence type="ECO:0000313" key="3">
    <source>
        <dbReference type="EMBL" id="KAH0503465.1"/>
    </source>
</evidence>
<dbReference type="SUPFAM" id="SSF48726">
    <property type="entry name" value="Immunoglobulin"/>
    <property type="match status" value="1"/>
</dbReference>
<organism evidence="3 4">
    <name type="scientific">Microtus ochrogaster</name>
    <name type="common">Prairie vole</name>
    <dbReference type="NCBI Taxonomy" id="79684"/>
    <lineage>
        <taxon>Eukaryota</taxon>
        <taxon>Metazoa</taxon>
        <taxon>Chordata</taxon>
        <taxon>Craniata</taxon>
        <taxon>Vertebrata</taxon>
        <taxon>Euteleostomi</taxon>
        <taxon>Mammalia</taxon>
        <taxon>Eutheria</taxon>
        <taxon>Euarchontoglires</taxon>
        <taxon>Glires</taxon>
        <taxon>Rodentia</taxon>
        <taxon>Myomorpha</taxon>
        <taxon>Muroidea</taxon>
        <taxon>Cricetidae</taxon>
        <taxon>Arvicolinae</taxon>
        <taxon>Microtus</taxon>
    </lineage>
</organism>
<keyword evidence="1" id="KW-0812">Transmembrane</keyword>
<dbReference type="InterPro" id="IPR007110">
    <property type="entry name" value="Ig-like_dom"/>
</dbReference>
<protein>
    <submittedName>
        <fullName evidence="3">Basigin</fullName>
    </submittedName>
</protein>
<reference evidence="3" key="1">
    <citation type="submission" date="2020-03" db="EMBL/GenBank/DDBJ databases">
        <title>Studies in the Genomics of Life Span.</title>
        <authorList>
            <person name="Glass D."/>
        </authorList>
    </citation>
    <scope>NUCLEOTIDE SEQUENCE</scope>
    <source>
        <strain evidence="3">LTLLF</strain>
        <tissue evidence="3">Muscle</tissue>
    </source>
</reference>
<feature type="domain" description="Ig-like" evidence="2">
    <location>
        <begin position="8"/>
        <end position="85"/>
    </location>
</feature>
<dbReference type="Proteomes" id="UP000710432">
    <property type="component" value="Unassembled WGS sequence"/>
</dbReference>
<dbReference type="InterPro" id="IPR013783">
    <property type="entry name" value="Ig-like_fold"/>
</dbReference>
<dbReference type="PROSITE" id="PS50835">
    <property type="entry name" value="IG_LIKE"/>
    <property type="match status" value="1"/>
</dbReference>
<dbReference type="AlphaFoldDB" id="A0A8J6G392"/>
<proteinExistence type="predicted"/>
<gene>
    <name evidence="3" type="ORF">LTLLF_187340</name>
</gene>
<evidence type="ECO:0000259" key="2">
    <source>
        <dbReference type="PROSITE" id="PS50835"/>
    </source>
</evidence>
<comment type="caution">
    <text evidence="3">The sequence shown here is derived from an EMBL/GenBank/DDBJ whole genome shotgun (WGS) entry which is preliminary data.</text>
</comment>
<dbReference type="InterPro" id="IPR036179">
    <property type="entry name" value="Ig-like_dom_sf"/>
</dbReference>
<dbReference type="Gene3D" id="2.60.40.10">
    <property type="entry name" value="Immunoglobulins"/>
    <property type="match status" value="1"/>
</dbReference>
<keyword evidence="1" id="KW-1133">Transmembrane helix</keyword>
<name>A0A8J6G392_MICOH</name>
<sequence length="154" mass="17425">MWRGHPGPRTERSQSIPVRERNVRLVCKSESPHPPVTGWNWFKTSDSGDQLITNGSESKYIMISTAERSELTISNLHINSDSDTYVRNETPRQRPGEDDTARTRLCLAALWPFLGIVAEVLVLVTIILIYEKRWKPEQTLDENDPGAAPLKGIT</sequence>
<accession>A0A8J6G392</accession>